<keyword evidence="2" id="KW-1185">Reference proteome</keyword>
<name>A0A1C3X3R4_9HYPH</name>
<evidence type="ECO:0000313" key="2">
    <source>
        <dbReference type="Proteomes" id="UP000199101"/>
    </source>
</evidence>
<accession>A0A1C3X3R4</accession>
<dbReference type="InterPro" id="IPR025935">
    <property type="entry name" value="AbiH"/>
</dbReference>
<protein>
    <submittedName>
        <fullName evidence="1">Bacteriophage abortive infection AbiH</fullName>
    </submittedName>
</protein>
<organism evidence="1 2">
    <name type="scientific">Rhizobium multihospitium</name>
    <dbReference type="NCBI Taxonomy" id="410764"/>
    <lineage>
        <taxon>Bacteria</taxon>
        <taxon>Pseudomonadati</taxon>
        <taxon>Pseudomonadota</taxon>
        <taxon>Alphaproteobacteria</taxon>
        <taxon>Hyphomicrobiales</taxon>
        <taxon>Rhizobiaceae</taxon>
        <taxon>Rhizobium/Agrobacterium group</taxon>
        <taxon>Rhizobium</taxon>
    </lineage>
</organism>
<evidence type="ECO:0000313" key="1">
    <source>
        <dbReference type="EMBL" id="SCB46900.1"/>
    </source>
</evidence>
<dbReference type="Proteomes" id="UP000199101">
    <property type="component" value="Unassembled WGS sequence"/>
</dbReference>
<dbReference type="Pfam" id="PF14253">
    <property type="entry name" value="AbiH"/>
    <property type="match status" value="1"/>
</dbReference>
<sequence length="305" mass="34807">MLQWKQSLSKLVERKLFIIGNGFDLHHGIESRYSDFAFYLERVDRHAFRIAEEYVVPDKDLWSVLEERLAEVDVDQIEDYAENFLASYGAQDWSDSGHHDYEYEIGQICDAISTTLRKHFADWVRQLEIPAHVAAAVRCIDPSAVFLNFNYTPTLQQIYGVPNDHVLHIHGSAMDTNSEIVLGHAWNRQGSELRSRFTDEDTDVRVAGGFQLIDDLLAATYKPTREILERNKAFFDDLGRVTEVFVLGHSLAHVDEPYFGAVLDRVDPKANWNVSYYNDEVAARSSAESIGIPTARLKLKQIGDL</sequence>
<dbReference type="STRING" id="410764.GA0061103_0034"/>
<proteinExistence type="predicted"/>
<dbReference type="OrthoDB" id="5903604at2"/>
<reference evidence="2" key="1">
    <citation type="submission" date="2016-08" db="EMBL/GenBank/DDBJ databases">
        <authorList>
            <person name="Varghese N."/>
            <person name="Submissions Spin"/>
        </authorList>
    </citation>
    <scope>NUCLEOTIDE SEQUENCE [LARGE SCALE GENOMIC DNA]</scope>
    <source>
        <strain evidence="2">HAMBI 2975</strain>
    </source>
</reference>
<dbReference type="AlphaFoldDB" id="A0A1C3X3R4"/>
<gene>
    <name evidence="1" type="ORF">GA0061103_0034</name>
</gene>
<dbReference type="EMBL" id="FMAG01000010">
    <property type="protein sequence ID" value="SCB46900.1"/>
    <property type="molecule type" value="Genomic_DNA"/>
</dbReference>